<accession>A0A177NCE1</accession>
<comment type="caution">
    <text evidence="2">The sequence shown here is derived from an EMBL/GenBank/DDBJ whole genome shotgun (WGS) entry which is preliminary data.</text>
</comment>
<protein>
    <recommendedName>
        <fullName evidence="1">Methyltransferase type 11 domain-containing protein</fullName>
    </recommendedName>
</protein>
<reference evidence="2 3" key="1">
    <citation type="submission" date="2016-03" db="EMBL/GenBank/DDBJ databases">
        <authorList>
            <person name="Ploux O."/>
        </authorList>
    </citation>
    <scope>NUCLEOTIDE SEQUENCE [LARGE SCALE GENOMIC DNA]</scope>
    <source>
        <strain evidence="2 3">R-45378</strain>
    </source>
</reference>
<dbReference type="GO" id="GO:0008757">
    <property type="term" value="F:S-adenosylmethionine-dependent methyltransferase activity"/>
    <property type="evidence" value="ECO:0007669"/>
    <property type="project" value="InterPro"/>
</dbReference>
<dbReference type="InterPro" id="IPR013216">
    <property type="entry name" value="Methyltransf_11"/>
</dbReference>
<dbReference type="InterPro" id="IPR029063">
    <property type="entry name" value="SAM-dependent_MTases_sf"/>
</dbReference>
<dbReference type="Proteomes" id="UP000077857">
    <property type="component" value="Unassembled WGS sequence"/>
</dbReference>
<sequence length="206" mass="24349">MIYNLANIARELLWRAREKNYPKTEDGRTLLHIGCGDINSPEFINIDARKSSHIHIVTHNIFRLWMIPDNTADLIYMCHVLEHVPREKLSKVIKEMYRILKPNGKLRISVPDFDHIIAIYNDTDHQIELISPPLMGGQDYPENFHYEIYNKKYLEKILVAHKFGDVLEWNPFDVQFHNFDDWASKNVMFNNKEYPISLNLEASKLQ</sequence>
<evidence type="ECO:0000313" key="3">
    <source>
        <dbReference type="Proteomes" id="UP000077857"/>
    </source>
</evidence>
<organism evidence="2 3">
    <name type="scientific">Methylomonas koyamae</name>
    <dbReference type="NCBI Taxonomy" id="702114"/>
    <lineage>
        <taxon>Bacteria</taxon>
        <taxon>Pseudomonadati</taxon>
        <taxon>Pseudomonadota</taxon>
        <taxon>Gammaproteobacteria</taxon>
        <taxon>Methylococcales</taxon>
        <taxon>Methylococcaceae</taxon>
        <taxon>Methylomonas</taxon>
    </lineage>
</organism>
<gene>
    <name evidence="2" type="ORF">A1507_14505</name>
</gene>
<evidence type="ECO:0000313" key="2">
    <source>
        <dbReference type="EMBL" id="OAI15113.1"/>
    </source>
</evidence>
<dbReference type="PANTHER" id="PTHR43861">
    <property type="entry name" value="TRANS-ACONITATE 2-METHYLTRANSFERASE-RELATED"/>
    <property type="match status" value="1"/>
</dbReference>
<dbReference type="CDD" id="cd02440">
    <property type="entry name" value="AdoMet_MTases"/>
    <property type="match status" value="1"/>
</dbReference>
<feature type="domain" description="Methyltransferase type 11" evidence="1">
    <location>
        <begin position="43"/>
        <end position="107"/>
    </location>
</feature>
<name>A0A177NCE1_9GAMM</name>
<evidence type="ECO:0000259" key="1">
    <source>
        <dbReference type="Pfam" id="PF08241"/>
    </source>
</evidence>
<dbReference type="Pfam" id="PF08241">
    <property type="entry name" value="Methyltransf_11"/>
    <property type="match status" value="1"/>
</dbReference>
<proteinExistence type="predicted"/>
<dbReference type="EMBL" id="LUUJ01000084">
    <property type="protein sequence ID" value="OAI15113.1"/>
    <property type="molecule type" value="Genomic_DNA"/>
</dbReference>
<dbReference type="SUPFAM" id="SSF53335">
    <property type="entry name" value="S-adenosyl-L-methionine-dependent methyltransferases"/>
    <property type="match status" value="1"/>
</dbReference>
<dbReference type="AlphaFoldDB" id="A0A177NCE1"/>
<dbReference type="Gene3D" id="3.40.50.150">
    <property type="entry name" value="Vaccinia Virus protein VP39"/>
    <property type="match status" value="1"/>
</dbReference>